<keyword evidence="4 8" id="KW-1133">Transmembrane helix</keyword>
<evidence type="ECO:0000313" key="13">
    <source>
        <dbReference type="Proteomes" id="UP000500961"/>
    </source>
</evidence>
<dbReference type="EMBL" id="CP041345">
    <property type="protein sequence ID" value="QKG79101.1"/>
    <property type="molecule type" value="Genomic_DNA"/>
</dbReference>
<evidence type="ECO:0000313" key="12">
    <source>
        <dbReference type="EMBL" id="QKG79101.1"/>
    </source>
</evidence>
<dbReference type="SUPFAM" id="SSF56176">
    <property type="entry name" value="FAD-binding/transporter-associated domain-like"/>
    <property type="match status" value="1"/>
</dbReference>
<dbReference type="KEGG" id="ttz:FHG85_02075"/>
<comment type="subcellular location">
    <subcellularLocation>
        <location evidence="1">Membrane</location>
        <topology evidence="1">Multi-pass membrane protein</topology>
    </subcellularLocation>
</comment>
<evidence type="ECO:0000256" key="3">
    <source>
        <dbReference type="ARBA" id="ARBA00022737"/>
    </source>
</evidence>
<dbReference type="Pfam" id="PF03471">
    <property type="entry name" value="CorC_HlyC"/>
    <property type="match status" value="1"/>
</dbReference>
<dbReference type="InterPro" id="IPR002550">
    <property type="entry name" value="CNNM"/>
</dbReference>
<sequence>MGTQLVVVALAIIFSAFFSGVEIAFLSSNKLRFELERKHGRLTSRILDIFYRNKEQFIATMLVGNNITLVIYGIVTANILTPLLKGIEEFPTLLLLIQTLIATAVILLTGEFLPKSIFRQYSNSLMNFFAFPILLFYVIFYPISKFITWLSYWILRIAFRLKINRAHDNKIFGKVDLDHLVEQAASADEKSEEQELKIFQKALDFSEVRIRDCMIPRTDIEAVDINDTIDNLKKVFVETMYSRLPVYKDSIDNIIGYVNSKSLFLNPKSIKDHLIDIEFFPETMKANEALTHFIKGHKSIAVVVDEFGGTAGLVTIEDIIEEIFGEIDDEHDRNDLVEKKLSDTEYILSARVEVSHINEVYGLEIPESDEYETIAGFILHHHQSIPKPGDIVNIDMYEFKILKTNKTRIELVRLTINR</sequence>
<dbReference type="SUPFAM" id="SSF54631">
    <property type="entry name" value="CBS-domain pair"/>
    <property type="match status" value="1"/>
</dbReference>
<dbReference type="Pfam" id="PF00571">
    <property type="entry name" value="CBS"/>
    <property type="match status" value="2"/>
</dbReference>
<dbReference type="Pfam" id="PF01595">
    <property type="entry name" value="CNNM"/>
    <property type="match status" value="1"/>
</dbReference>
<keyword evidence="6 8" id="KW-0472">Membrane</keyword>
<dbReference type="SMART" id="SM01091">
    <property type="entry name" value="CorC_HlyC"/>
    <property type="match status" value="1"/>
</dbReference>
<proteinExistence type="predicted"/>
<dbReference type="PANTHER" id="PTHR22777:SF17">
    <property type="entry name" value="UPF0053 PROTEIN SLL0260"/>
    <property type="match status" value="1"/>
</dbReference>
<feature type="transmembrane region" description="Helical" evidence="9">
    <location>
        <begin position="6"/>
        <end position="28"/>
    </location>
</feature>
<dbReference type="PROSITE" id="PS51846">
    <property type="entry name" value="CNNM"/>
    <property type="match status" value="1"/>
</dbReference>
<dbReference type="Gene3D" id="3.10.580.10">
    <property type="entry name" value="CBS-domain"/>
    <property type="match status" value="1"/>
</dbReference>
<feature type="transmembrane region" description="Helical" evidence="9">
    <location>
        <begin position="57"/>
        <end position="80"/>
    </location>
</feature>
<keyword evidence="13" id="KW-1185">Reference proteome</keyword>
<evidence type="ECO:0000259" key="10">
    <source>
        <dbReference type="PROSITE" id="PS51371"/>
    </source>
</evidence>
<evidence type="ECO:0000256" key="2">
    <source>
        <dbReference type="ARBA" id="ARBA00022692"/>
    </source>
</evidence>
<dbReference type="InterPro" id="IPR046342">
    <property type="entry name" value="CBS_dom_sf"/>
</dbReference>
<evidence type="ECO:0000256" key="7">
    <source>
        <dbReference type="PROSITE-ProRule" id="PRU00703"/>
    </source>
</evidence>
<organism evidence="12 13">
    <name type="scientific">Tenuifilum thalassicum</name>
    <dbReference type="NCBI Taxonomy" id="2590900"/>
    <lineage>
        <taxon>Bacteria</taxon>
        <taxon>Pseudomonadati</taxon>
        <taxon>Bacteroidota</taxon>
        <taxon>Bacteroidia</taxon>
        <taxon>Bacteroidales</taxon>
        <taxon>Tenuifilaceae</taxon>
        <taxon>Tenuifilum</taxon>
    </lineage>
</organism>
<dbReference type="InterPro" id="IPR000644">
    <property type="entry name" value="CBS_dom"/>
</dbReference>
<feature type="transmembrane region" description="Helical" evidence="9">
    <location>
        <begin position="92"/>
        <end position="113"/>
    </location>
</feature>
<evidence type="ECO:0000256" key="5">
    <source>
        <dbReference type="ARBA" id="ARBA00023122"/>
    </source>
</evidence>
<dbReference type="RefSeq" id="WP_173072619.1">
    <property type="nucleotide sequence ID" value="NZ_CP041345.1"/>
</dbReference>
<dbReference type="InterPro" id="IPR036318">
    <property type="entry name" value="FAD-bd_PCMH-like_sf"/>
</dbReference>
<dbReference type="Proteomes" id="UP000500961">
    <property type="component" value="Chromosome"/>
</dbReference>
<dbReference type="AlphaFoldDB" id="A0A7D4BQT1"/>
<dbReference type="PANTHER" id="PTHR22777">
    <property type="entry name" value="HEMOLYSIN-RELATED"/>
    <property type="match status" value="1"/>
</dbReference>
<dbReference type="CDD" id="cd04590">
    <property type="entry name" value="CBS_pair_CorC_HlyC_assoc"/>
    <property type="match status" value="1"/>
</dbReference>
<dbReference type="PROSITE" id="PS51371">
    <property type="entry name" value="CBS"/>
    <property type="match status" value="1"/>
</dbReference>
<feature type="domain" description="CNNM transmembrane" evidence="11">
    <location>
        <begin position="1"/>
        <end position="194"/>
    </location>
</feature>
<gene>
    <name evidence="12" type="ORF">FHG85_02075</name>
</gene>
<evidence type="ECO:0000256" key="6">
    <source>
        <dbReference type="ARBA" id="ARBA00023136"/>
    </source>
</evidence>
<dbReference type="InterPro" id="IPR005170">
    <property type="entry name" value="Transptr-assoc_dom"/>
</dbReference>
<dbReference type="GO" id="GO:0005886">
    <property type="term" value="C:plasma membrane"/>
    <property type="evidence" value="ECO:0007669"/>
    <property type="project" value="TreeGrafter"/>
</dbReference>
<evidence type="ECO:0000259" key="11">
    <source>
        <dbReference type="PROSITE" id="PS51846"/>
    </source>
</evidence>
<evidence type="ECO:0000256" key="8">
    <source>
        <dbReference type="PROSITE-ProRule" id="PRU01193"/>
    </source>
</evidence>
<reference evidence="12 13" key="1">
    <citation type="submission" date="2019-07" db="EMBL/GenBank/DDBJ databases">
        <title>Thalassofilum flectens gen. nov., sp. nov., a novel moderate thermophilic anaerobe from a shallow sea hot spring in Kunashir Island (Russia), representing a new family in the order Bacteroidales, and proposal of Thalassofilacea fam. nov.</title>
        <authorList>
            <person name="Kochetkova T.V."/>
            <person name="Podosokorskaya O.A."/>
            <person name="Novikov A."/>
            <person name="Elcheninov A.G."/>
            <person name="Toshchakov S.V."/>
            <person name="Kublanov I.V."/>
        </authorList>
    </citation>
    <scope>NUCLEOTIDE SEQUENCE [LARGE SCALE GENOMIC DNA]</scope>
    <source>
        <strain evidence="12 13">38-H</strain>
    </source>
</reference>
<dbReference type="Gene3D" id="3.30.465.10">
    <property type="match status" value="1"/>
</dbReference>
<protein>
    <submittedName>
        <fullName evidence="12">HlyC/CorC family transporter</fullName>
    </submittedName>
</protein>
<keyword evidence="5 7" id="KW-0129">CBS domain</keyword>
<keyword evidence="2 8" id="KW-0812">Transmembrane</keyword>
<dbReference type="InterPro" id="IPR044751">
    <property type="entry name" value="Ion_transp-like_CBS"/>
</dbReference>
<dbReference type="InterPro" id="IPR016169">
    <property type="entry name" value="FAD-bd_PCMH_sub2"/>
</dbReference>
<accession>A0A7D4BQT1</accession>
<name>A0A7D4BQT1_9BACT</name>
<evidence type="ECO:0000256" key="9">
    <source>
        <dbReference type="SAM" id="Phobius"/>
    </source>
</evidence>
<evidence type="ECO:0000256" key="1">
    <source>
        <dbReference type="ARBA" id="ARBA00004141"/>
    </source>
</evidence>
<keyword evidence="3" id="KW-0677">Repeat</keyword>
<evidence type="ECO:0000256" key="4">
    <source>
        <dbReference type="ARBA" id="ARBA00022989"/>
    </source>
</evidence>
<feature type="transmembrane region" description="Helical" evidence="9">
    <location>
        <begin position="125"/>
        <end position="155"/>
    </location>
</feature>
<feature type="domain" description="CBS" evidence="10">
    <location>
        <begin position="271"/>
        <end position="330"/>
    </location>
</feature>
<dbReference type="GO" id="GO:0050660">
    <property type="term" value="F:flavin adenine dinucleotide binding"/>
    <property type="evidence" value="ECO:0007669"/>
    <property type="project" value="InterPro"/>
</dbReference>